<dbReference type="AlphaFoldDB" id="A0A4U8UEY2"/>
<evidence type="ECO:0000313" key="1">
    <source>
        <dbReference type="EMBL" id="TLE12651.1"/>
    </source>
</evidence>
<protein>
    <recommendedName>
        <fullName evidence="3">Sugar transferase</fullName>
    </recommendedName>
</protein>
<gene>
    <name evidence="1" type="ORF">LS72_010480</name>
</gene>
<evidence type="ECO:0008006" key="3">
    <source>
        <dbReference type="Google" id="ProtNLM"/>
    </source>
</evidence>
<sequence length="401" mass="46882">MALVLANRTDGSGSRLNAFLNALYIAQYLGDLSYAKILWIGGTRDNTGANKNHIIGSSLDKVDKIFSQNFINSYCIHTLPKDTRIIDVTHFKSLQSLKDSFFSNKYDYFITPLGSLAWYFHDINLNEYRAMTLYLWKKLDFLPEFNYPISKAYEEAGKIGDFIAIHFRSGDVIYDYFPIRKHNFLAMSLASCCELILSLMQNELLKNKNQTIVIVGDDLDSIQKIIDFHNNPNIVSTDKLRENDAYHYNKEFQLFLYDIIFLSQAKKIYTTGSALTKIAYLLGNADYILSNNIFTPKECYKNFKQFYGKIIFSPMQRAYSLFQLFLMGSKTYEDIGILKIYLLSALDLDPDNDKYRIYFLVLLLQNNEWQEAEFYLQNILNTRKEEFLETLFFYTYYKTTF</sequence>
<accession>A0A4U8UEY2</accession>
<dbReference type="Gene3D" id="3.40.50.11350">
    <property type="match status" value="1"/>
</dbReference>
<dbReference type="Proteomes" id="UP000029920">
    <property type="component" value="Unassembled WGS sequence"/>
</dbReference>
<evidence type="ECO:0000313" key="2">
    <source>
        <dbReference type="Proteomes" id="UP000029920"/>
    </source>
</evidence>
<dbReference type="RefSeq" id="WP_034555510.1">
    <property type="nucleotide sequence ID" value="NZ_JRPC02000081.1"/>
</dbReference>
<dbReference type="EMBL" id="JRPC02000081">
    <property type="protein sequence ID" value="TLE12651.1"/>
    <property type="molecule type" value="Genomic_DNA"/>
</dbReference>
<name>A0A4U8UEY2_9HELI</name>
<proteinExistence type="predicted"/>
<keyword evidence="2" id="KW-1185">Reference proteome</keyword>
<comment type="caution">
    <text evidence="1">The sequence shown here is derived from an EMBL/GenBank/DDBJ whole genome shotgun (WGS) entry which is preliminary data.</text>
</comment>
<organism evidence="1 2">
    <name type="scientific">Helicobacter apodemus</name>
    <dbReference type="NCBI Taxonomy" id="135569"/>
    <lineage>
        <taxon>Bacteria</taxon>
        <taxon>Pseudomonadati</taxon>
        <taxon>Campylobacterota</taxon>
        <taxon>Epsilonproteobacteria</taxon>
        <taxon>Campylobacterales</taxon>
        <taxon>Helicobacteraceae</taxon>
        <taxon>Helicobacter</taxon>
    </lineage>
</organism>
<reference evidence="1 2" key="1">
    <citation type="journal article" date="2014" name="Genome Announc.">
        <title>Draft genome sequences of eight enterohepatic helicobacter species isolated from both laboratory and wild rodents.</title>
        <authorList>
            <person name="Sheh A."/>
            <person name="Shen Z."/>
            <person name="Fox J.G."/>
        </authorList>
    </citation>
    <scope>NUCLEOTIDE SEQUENCE [LARGE SCALE GENOMIC DNA]</scope>
    <source>
        <strain evidence="1 2">MIT-03-7007</strain>
    </source>
</reference>